<gene>
    <name evidence="1" type="ORF">HMPREF0591_0080</name>
</gene>
<dbReference type="EMBL" id="ADNV01000014">
    <property type="protein sequence ID" value="EFG80021.1"/>
    <property type="molecule type" value="Genomic_DNA"/>
</dbReference>
<sequence length="100" mass="10812">MRTDTNFSGNPARVAAAVDGWVLPANTAYFVTVTTRRLSSNDPAITSIAKSRPSYHVLIRRAPITVFASARRSILITASHVARRGTSRYAAAELGFDHAP</sequence>
<accession>D5P1N6</accession>
<proteinExistence type="predicted"/>
<reference evidence="1 2" key="1">
    <citation type="submission" date="2010-04" db="EMBL/GenBank/DDBJ databases">
        <authorList>
            <person name="Muzny D."/>
            <person name="Qin X."/>
            <person name="Deng J."/>
            <person name="Jiang H."/>
            <person name="Liu Y."/>
            <person name="Qu J."/>
            <person name="Song X.-Z."/>
            <person name="Zhang L."/>
            <person name="Thornton R."/>
            <person name="Coyle M."/>
            <person name="Francisco L."/>
            <person name="Jackson L."/>
            <person name="Javaid M."/>
            <person name="Korchina V."/>
            <person name="Kovar C."/>
            <person name="Mata R."/>
            <person name="Mathew T."/>
            <person name="Ngo R."/>
            <person name="Nguyen L."/>
            <person name="Nguyen N."/>
            <person name="Okwuonu G."/>
            <person name="Ongeri F."/>
            <person name="Pham C."/>
            <person name="Simmons D."/>
            <person name="Wilczek-Boney K."/>
            <person name="Hale W."/>
            <person name="Jakkamsetti A."/>
            <person name="Pham P."/>
            <person name="Ruth R."/>
            <person name="San Lucas F."/>
            <person name="Warren J."/>
            <person name="Zhang J."/>
            <person name="Zhao Z."/>
            <person name="Zhou C."/>
            <person name="Zhu D."/>
            <person name="Lee S."/>
            <person name="Bess C."/>
            <person name="Blankenburg K."/>
            <person name="Forbes L."/>
            <person name="Fu Q."/>
            <person name="Gubbala S."/>
            <person name="Hirani K."/>
            <person name="Jayaseelan J.C."/>
            <person name="Lara F."/>
            <person name="Munidasa M."/>
            <person name="Palculict T."/>
            <person name="Patil S."/>
            <person name="Pu L.-L."/>
            <person name="Saada N."/>
            <person name="Tang L."/>
            <person name="Weissenberger G."/>
            <person name="Zhu Y."/>
            <person name="Hemphill L."/>
            <person name="Shang Y."/>
            <person name="Youmans B."/>
            <person name="Ayvaz T."/>
            <person name="Ross M."/>
            <person name="Santibanez J."/>
            <person name="Aqrawi P."/>
            <person name="Gross S."/>
            <person name="Joshi V."/>
            <person name="Fowler G."/>
            <person name="Nazareth L."/>
            <person name="Reid J."/>
            <person name="Worley K."/>
            <person name="Petrosino J."/>
            <person name="Highlander S."/>
            <person name="Gibbs R."/>
        </authorList>
    </citation>
    <scope>NUCLEOTIDE SEQUENCE [LARGE SCALE GENOMIC DNA]</scope>
    <source>
        <strain evidence="1 2">ATCC BAA-614</strain>
    </source>
</reference>
<protein>
    <submittedName>
        <fullName evidence="1">Uncharacterized protein</fullName>
    </submittedName>
</protein>
<keyword evidence="2" id="KW-1185">Reference proteome</keyword>
<dbReference type="HOGENOM" id="CLU_2302785_0_0_11"/>
<name>D5P1N6_9MYCO</name>
<organism evidence="1 2">
    <name type="scientific">Mycobacterium parascrofulaceum ATCC BAA-614</name>
    <dbReference type="NCBI Taxonomy" id="525368"/>
    <lineage>
        <taxon>Bacteria</taxon>
        <taxon>Bacillati</taxon>
        <taxon>Actinomycetota</taxon>
        <taxon>Actinomycetes</taxon>
        <taxon>Mycobacteriales</taxon>
        <taxon>Mycobacteriaceae</taxon>
        <taxon>Mycobacterium</taxon>
        <taxon>Mycobacterium simiae complex</taxon>
    </lineage>
</organism>
<dbReference type="AlphaFoldDB" id="D5P1N6"/>
<comment type="caution">
    <text evidence="1">The sequence shown here is derived from an EMBL/GenBank/DDBJ whole genome shotgun (WGS) entry which is preliminary data.</text>
</comment>
<dbReference type="Proteomes" id="UP000003653">
    <property type="component" value="Unassembled WGS sequence"/>
</dbReference>
<evidence type="ECO:0000313" key="2">
    <source>
        <dbReference type="Proteomes" id="UP000003653"/>
    </source>
</evidence>
<evidence type="ECO:0000313" key="1">
    <source>
        <dbReference type="EMBL" id="EFG80021.1"/>
    </source>
</evidence>